<dbReference type="GO" id="GO:0016020">
    <property type="term" value="C:membrane"/>
    <property type="evidence" value="ECO:0007669"/>
    <property type="project" value="InterPro"/>
</dbReference>
<comment type="caution">
    <text evidence="7">The sequence shown here is derived from an EMBL/GenBank/DDBJ whole genome shotgun (WGS) entry which is preliminary data.</text>
</comment>
<evidence type="ECO:0000256" key="3">
    <source>
        <dbReference type="ARBA" id="ARBA00023054"/>
    </source>
</evidence>
<protein>
    <submittedName>
        <fullName evidence="7">Macrolide export protein MacA</fullName>
    </submittedName>
</protein>
<name>A0A917K8D0_9BACL</name>
<dbReference type="Pfam" id="PF25989">
    <property type="entry name" value="YknX_C"/>
    <property type="match status" value="1"/>
</dbReference>
<dbReference type="GO" id="GO:0030313">
    <property type="term" value="C:cell envelope"/>
    <property type="evidence" value="ECO:0007669"/>
    <property type="project" value="UniProtKB-SubCell"/>
</dbReference>
<reference evidence="7" key="2">
    <citation type="submission" date="2020-09" db="EMBL/GenBank/DDBJ databases">
        <authorList>
            <person name="Sun Q."/>
            <person name="Ohkuma M."/>
        </authorList>
    </citation>
    <scope>NUCLEOTIDE SEQUENCE</scope>
    <source>
        <strain evidence="7">JCM 18487</strain>
    </source>
</reference>
<evidence type="ECO:0000256" key="5">
    <source>
        <dbReference type="SAM" id="Phobius"/>
    </source>
</evidence>
<proteinExistence type="inferred from homology"/>
<dbReference type="SUPFAM" id="SSF111369">
    <property type="entry name" value="HlyD-like secretion proteins"/>
    <property type="match status" value="1"/>
</dbReference>
<dbReference type="NCBIfam" id="TIGR01730">
    <property type="entry name" value="RND_mfp"/>
    <property type="match status" value="1"/>
</dbReference>
<dbReference type="InterPro" id="IPR050465">
    <property type="entry name" value="UPF0194_transport"/>
</dbReference>
<evidence type="ECO:0000256" key="2">
    <source>
        <dbReference type="ARBA" id="ARBA00009477"/>
    </source>
</evidence>
<evidence type="ECO:0000256" key="1">
    <source>
        <dbReference type="ARBA" id="ARBA00004196"/>
    </source>
</evidence>
<evidence type="ECO:0000256" key="4">
    <source>
        <dbReference type="SAM" id="Coils"/>
    </source>
</evidence>
<dbReference type="Gene3D" id="2.40.30.170">
    <property type="match status" value="1"/>
</dbReference>
<sequence>MVEQVRRVRAGWWGLVVLLLLSVGAAVAFWLRPRPPIVAVEVVRPQRLVSDVFASGTVRPVRRQILMPTALPAPVTTWYVHAGDHVRRGQLLAQLDNAAQRASLASARVAYQSAQAMFNSAQAQYRAAPPGLKPQFLGTLESARTQLAQARAQLAQAQAAYDATLVRAAIDGSVLIADDDGMAADGTPAPVLEVASDEKQVVVAVGQVDAVHLKPGMLARLQSDSFPGVTWTGRVASVAPYAGSAGDASAGQVAVTILPRGRFPVPYGYQVDVHIRTAAAARALAVPYEALVSAGGGYAVFVVQGGRVREVPVTLGLTTDTAVQVVHGLRAGDAVVLNPPPGLVNGEAVRVT</sequence>
<evidence type="ECO:0000313" key="7">
    <source>
        <dbReference type="EMBL" id="GGJ01971.1"/>
    </source>
</evidence>
<keyword evidence="5" id="KW-0812">Transmembrane</keyword>
<feature type="transmembrane region" description="Helical" evidence="5">
    <location>
        <begin position="12"/>
        <end position="31"/>
    </location>
</feature>
<evidence type="ECO:0000313" key="8">
    <source>
        <dbReference type="Proteomes" id="UP000637695"/>
    </source>
</evidence>
<dbReference type="InterPro" id="IPR006143">
    <property type="entry name" value="RND_pump_MFP"/>
</dbReference>
<gene>
    <name evidence="7" type="primary">macA</name>
    <name evidence="7" type="ORF">GCM10010885_09010</name>
</gene>
<dbReference type="EMBL" id="BMOY01000010">
    <property type="protein sequence ID" value="GGJ01971.1"/>
    <property type="molecule type" value="Genomic_DNA"/>
</dbReference>
<dbReference type="AlphaFoldDB" id="A0A917K8D0"/>
<feature type="coiled-coil region" evidence="4">
    <location>
        <begin position="140"/>
        <end position="167"/>
    </location>
</feature>
<comment type="similarity">
    <text evidence="2">Belongs to the membrane fusion protein (MFP) (TC 8.A.1) family.</text>
</comment>
<feature type="domain" description="YknX-like C-terminal permuted SH3-like" evidence="6">
    <location>
        <begin position="283"/>
        <end position="351"/>
    </location>
</feature>
<keyword evidence="5" id="KW-1133">Transmembrane helix</keyword>
<keyword evidence="5" id="KW-0472">Membrane</keyword>
<comment type="subcellular location">
    <subcellularLocation>
        <location evidence="1">Cell envelope</location>
    </subcellularLocation>
</comment>
<accession>A0A917K8D0</accession>
<keyword evidence="8" id="KW-1185">Reference proteome</keyword>
<dbReference type="GO" id="GO:0022857">
    <property type="term" value="F:transmembrane transporter activity"/>
    <property type="evidence" value="ECO:0007669"/>
    <property type="project" value="InterPro"/>
</dbReference>
<dbReference type="InterPro" id="IPR058637">
    <property type="entry name" value="YknX-like_C"/>
</dbReference>
<dbReference type="Gene3D" id="2.40.50.100">
    <property type="match status" value="1"/>
</dbReference>
<dbReference type="Gene3D" id="2.40.420.20">
    <property type="match status" value="1"/>
</dbReference>
<dbReference type="RefSeq" id="WP_188881413.1">
    <property type="nucleotide sequence ID" value="NZ_BMOY01000010.1"/>
</dbReference>
<dbReference type="Proteomes" id="UP000637695">
    <property type="component" value="Unassembled WGS sequence"/>
</dbReference>
<reference evidence="7" key="1">
    <citation type="journal article" date="2014" name="Int. J. Syst. Evol. Microbiol.">
        <title>Complete genome sequence of Corynebacterium casei LMG S-19264T (=DSM 44701T), isolated from a smear-ripened cheese.</title>
        <authorList>
            <consortium name="US DOE Joint Genome Institute (JGI-PGF)"/>
            <person name="Walter F."/>
            <person name="Albersmeier A."/>
            <person name="Kalinowski J."/>
            <person name="Ruckert C."/>
        </authorList>
    </citation>
    <scope>NUCLEOTIDE SEQUENCE</scope>
    <source>
        <strain evidence="7">JCM 18487</strain>
    </source>
</reference>
<organism evidence="7 8">
    <name type="scientific">Alicyclobacillus cellulosilyticus</name>
    <dbReference type="NCBI Taxonomy" id="1003997"/>
    <lineage>
        <taxon>Bacteria</taxon>
        <taxon>Bacillati</taxon>
        <taxon>Bacillota</taxon>
        <taxon>Bacilli</taxon>
        <taxon>Bacillales</taxon>
        <taxon>Alicyclobacillaceae</taxon>
        <taxon>Alicyclobacillus</taxon>
    </lineage>
</organism>
<keyword evidence="3 4" id="KW-0175">Coiled coil</keyword>
<evidence type="ECO:0000259" key="6">
    <source>
        <dbReference type="Pfam" id="PF25989"/>
    </source>
</evidence>
<dbReference type="PANTHER" id="PTHR32347">
    <property type="entry name" value="EFFLUX SYSTEM COMPONENT YKNX-RELATED"/>
    <property type="match status" value="1"/>
</dbReference>